<feature type="transmembrane region" description="Helical" evidence="1">
    <location>
        <begin position="199"/>
        <end position="217"/>
    </location>
</feature>
<accession>A0ABP4Y240</accession>
<sequence length="243" mass="25556">MTSTTKAPIFRLLWMIPASLIMLAFLPYLAGDHHTARLLLMALSSLLAAASSVPYLRSIHAGITQPRLVTWATWSVLTGMAAFASASTGDWPAAVFAGIGTVATTTIVVVGWRRGHRGVGKLDITCASMVIAGLALWQASDQPAVAVIVACSVDLIGLVPTLANVWAHPGEENPSTWTLIAAGGLCAALAAWGDWTITALAYPVYVAVSTATVAVLARRWPPRAGVSDREVAHVHDTISWPAN</sequence>
<evidence type="ECO:0000313" key="3">
    <source>
        <dbReference type="Proteomes" id="UP001500218"/>
    </source>
</evidence>
<feature type="transmembrane region" description="Helical" evidence="1">
    <location>
        <begin position="36"/>
        <end position="56"/>
    </location>
</feature>
<feature type="transmembrane region" description="Helical" evidence="1">
    <location>
        <begin position="119"/>
        <end position="137"/>
    </location>
</feature>
<gene>
    <name evidence="2" type="ORF">GCM10009682_24120</name>
</gene>
<reference evidence="3" key="1">
    <citation type="journal article" date="2019" name="Int. J. Syst. Evol. Microbiol.">
        <title>The Global Catalogue of Microorganisms (GCM) 10K type strain sequencing project: providing services to taxonomists for standard genome sequencing and annotation.</title>
        <authorList>
            <consortium name="The Broad Institute Genomics Platform"/>
            <consortium name="The Broad Institute Genome Sequencing Center for Infectious Disease"/>
            <person name="Wu L."/>
            <person name="Ma J."/>
        </authorList>
    </citation>
    <scope>NUCLEOTIDE SEQUENCE [LARGE SCALE GENOMIC DNA]</scope>
    <source>
        <strain evidence="3">JCM 13250</strain>
    </source>
</reference>
<feature type="transmembrane region" description="Helical" evidence="1">
    <location>
        <begin position="143"/>
        <end position="163"/>
    </location>
</feature>
<feature type="transmembrane region" description="Helical" evidence="1">
    <location>
        <begin position="93"/>
        <end position="112"/>
    </location>
</feature>
<keyword evidence="1" id="KW-0472">Membrane</keyword>
<feature type="transmembrane region" description="Helical" evidence="1">
    <location>
        <begin position="175"/>
        <end position="193"/>
    </location>
</feature>
<keyword evidence="3" id="KW-1185">Reference proteome</keyword>
<organism evidence="2 3">
    <name type="scientific">Luedemannella flava</name>
    <dbReference type="NCBI Taxonomy" id="349316"/>
    <lineage>
        <taxon>Bacteria</taxon>
        <taxon>Bacillati</taxon>
        <taxon>Actinomycetota</taxon>
        <taxon>Actinomycetes</taxon>
        <taxon>Micromonosporales</taxon>
        <taxon>Micromonosporaceae</taxon>
        <taxon>Luedemannella</taxon>
    </lineage>
</organism>
<protein>
    <submittedName>
        <fullName evidence="2">Uncharacterized protein</fullName>
    </submittedName>
</protein>
<evidence type="ECO:0000256" key="1">
    <source>
        <dbReference type="SAM" id="Phobius"/>
    </source>
</evidence>
<dbReference type="Proteomes" id="UP001500218">
    <property type="component" value="Unassembled WGS sequence"/>
</dbReference>
<keyword evidence="1" id="KW-0812">Transmembrane</keyword>
<keyword evidence="1" id="KW-1133">Transmembrane helix</keyword>
<proteinExistence type="predicted"/>
<name>A0ABP4Y240_9ACTN</name>
<comment type="caution">
    <text evidence="2">The sequence shown here is derived from an EMBL/GenBank/DDBJ whole genome shotgun (WGS) entry which is preliminary data.</text>
</comment>
<feature type="transmembrane region" description="Helical" evidence="1">
    <location>
        <begin position="12"/>
        <end position="30"/>
    </location>
</feature>
<feature type="transmembrane region" description="Helical" evidence="1">
    <location>
        <begin position="68"/>
        <end position="87"/>
    </location>
</feature>
<evidence type="ECO:0000313" key="2">
    <source>
        <dbReference type="EMBL" id="GAA1801412.1"/>
    </source>
</evidence>
<dbReference type="EMBL" id="BAAALT010000059">
    <property type="protein sequence ID" value="GAA1801412.1"/>
    <property type="molecule type" value="Genomic_DNA"/>
</dbReference>